<name>A0A0P5KE93_9CRUS</name>
<dbReference type="AlphaFoldDB" id="A0A0P5KE93"/>
<dbReference type="Gene3D" id="1.10.238.10">
    <property type="entry name" value="EF-hand"/>
    <property type="match status" value="1"/>
</dbReference>
<dbReference type="InterPro" id="IPR011992">
    <property type="entry name" value="EF-hand-dom_pair"/>
</dbReference>
<reference evidence="2 3" key="2">
    <citation type="submission" date="2016-03" db="EMBL/GenBank/DDBJ databases">
        <title>EvidentialGene: Evidence-directed Construction of Genes on Genomes.</title>
        <authorList>
            <person name="Gilbert D.G."/>
            <person name="Choi J.-H."/>
            <person name="Mockaitis K."/>
            <person name="Colbourne J."/>
            <person name="Pfrender M."/>
        </authorList>
    </citation>
    <scope>NUCLEOTIDE SEQUENCE [LARGE SCALE GENOMIC DNA]</scope>
    <source>
        <strain evidence="2 3">Xinb3</strain>
        <tissue evidence="2">Complete organism</tissue>
    </source>
</reference>
<evidence type="ECO:0000313" key="3">
    <source>
        <dbReference type="Proteomes" id="UP000076858"/>
    </source>
</evidence>
<protein>
    <submittedName>
        <fullName evidence="1">Calcium-binding protein</fullName>
    </submittedName>
    <submittedName>
        <fullName evidence="2">Calcium-binding-like protein</fullName>
    </submittedName>
</protein>
<dbReference type="Proteomes" id="UP000076858">
    <property type="component" value="Unassembled WGS sequence"/>
</dbReference>
<evidence type="ECO:0000313" key="2">
    <source>
        <dbReference type="EMBL" id="KZS05136.1"/>
    </source>
</evidence>
<dbReference type="EMBL" id="LRGB01002993">
    <property type="protein sequence ID" value="KZS05136.1"/>
    <property type="molecule type" value="Genomic_DNA"/>
</dbReference>
<proteinExistence type="predicted"/>
<sequence length="204" mass="23663">MDDYTKRLVLCFSEKLDQAKVGYIEWNSFKLMAMRATFQQCGGTHKEDVYEMYLQQSKLWWDSLVRDVGADAQGRVHYIDMSNFVRRISKDAKDFEQLPEFIKNLANLVFLMNDKKADGKWDLEEYRNGAVGWCRYVTGISDIDAAYEMLLTATDVDRTISFERYKELVVEFFTSEDSNTPARHIFGPLELANIDLALTTSSKQ</sequence>
<dbReference type="EMBL" id="GDIQ01006345">
    <property type="protein sequence ID" value="JAN88392.1"/>
    <property type="molecule type" value="Transcribed_RNA"/>
</dbReference>
<evidence type="ECO:0000313" key="1">
    <source>
        <dbReference type="EMBL" id="JAN88392.1"/>
    </source>
</evidence>
<organism evidence="2 3">
    <name type="scientific">Daphnia magna</name>
    <dbReference type="NCBI Taxonomy" id="35525"/>
    <lineage>
        <taxon>Eukaryota</taxon>
        <taxon>Metazoa</taxon>
        <taxon>Ecdysozoa</taxon>
        <taxon>Arthropoda</taxon>
        <taxon>Crustacea</taxon>
        <taxon>Branchiopoda</taxon>
        <taxon>Diplostraca</taxon>
        <taxon>Cladocera</taxon>
        <taxon>Anomopoda</taxon>
        <taxon>Daphniidae</taxon>
        <taxon>Daphnia</taxon>
    </lineage>
</organism>
<keyword evidence="3" id="KW-1185">Reference proteome</keyword>
<accession>A0A0P5KE93</accession>
<dbReference type="OrthoDB" id="10038259at2759"/>
<dbReference type="SUPFAM" id="SSF47473">
    <property type="entry name" value="EF-hand"/>
    <property type="match status" value="1"/>
</dbReference>
<reference evidence="1" key="1">
    <citation type="submission" date="2015-10" db="EMBL/GenBank/DDBJ databases">
        <title>EvidentialGene: Evidence-directed Construction of Complete mRNA Transcriptomes without Genomes.</title>
        <authorList>
            <person name="Gilbert D.G."/>
        </authorList>
    </citation>
    <scope>NUCLEOTIDE SEQUENCE</scope>
</reference>
<gene>
    <name evidence="2" type="ORF">APZ42_031693</name>
</gene>